<feature type="domain" description="NAD-dependent epimerase/dehydratase" evidence="1">
    <location>
        <begin position="69"/>
        <end position="280"/>
    </location>
</feature>
<evidence type="ECO:0000313" key="2">
    <source>
        <dbReference type="EMBL" id="KAK9281540.1"/>
    </source>
</evidence>
<dbReference type="EMBL" id="JBBPBK010000007">
    <property type="protein sequence ID" value="KAK9281540.1"/>
    <property type="molecule type" value="Genomic_DNA"/>
</dbReference>
<proteinExistence type="predicted"/>
<dbReference type="Pfam" id="PF01370">
    <property type="entry name" value="Epimerase"/>
    <property type="match status" value="1"/>
</dbReference>
<dbReference type="InterPro" id="IPR051207">
    <property type="entry name" value="ComplexI_NDUFA9_subunit"/>
</dbReference>
<evidence type="ECO:0000259" key="1">
    <source>
        <dbReference type="Pfam" id="PF01370"/>
    </source>
</evidence>
<dbReference type="FunFam" id="3.40.50.720:FF:000326">
    <property type="entry name" value="NADH-ubiquinone oxidoreductase 39 kD subunit, putative"/>
    <property type="match status" value="1"/>
</dbReference>
<organism evidence="2 3">
    <name type="scientific">Liquidambar formosana</name>
    <name type="common">Formosan gum</name>
    <dbReference type="NCBI Taxonomy" id="63359"/>
    <lineage>
        <taxon>Eukaryota</taxon>
        <taxon>Viridiplantae</taxon>
        <taxon>Streptophyta</taxon>
        <taxon>Embryophyta</taxon>
        <taxon>Tracheophyta</taxon>
        <taxon>Spermatophyta</taxon>
        <taxon>Magnoliopsida</taxon>
        <taxon>eudicotyledons</taxon>
        <taxon>Gunneridae</taxon>
        <taxon>Pentapetalae</taxon>
        <taxon>Saxifragales</taxon>
        <taxon>Altingiaceae</taxon>
        <taxon>Liquidambar</taxon>
    </lineage>
</organism>
<evidence type="ECO:0000313" key="3">
    <source>
        <dbReference type="Proteomes" id="UP001415857"/>
    </source>
</evidence>
<protein>
    <recommendedName>
        <fullName evidence="1">NAD-dependent epimerase/dehydratase domain-containing protein</fullName>
    </recommendedName>
</protein>
<dbReference type="GO" id="GO:0005739">
    <property type="term" value="C:mitochondrion"/>
    <property type="evidence" value="ECO:0007669"/>
    <property type="project" value="TreeGrafter"/>
</dbReference>
<sequence>MQAVSRRLGHQSLKLSPAISSLKSIYPLSDHYYGADHPRFGSTLAPKGVGHLVRKGTGGRSSVSGVIATVFGATGFLGRYVVQQLAKMGSQVLVPFRGSEDSHRHLKLMGDLGQIVPMQYNPRDEDSIKAVMAKANVVVNLVGREYETRNYSFEEVNHHMAEQLAMIAKEHGGIMRFIQVSCLGASPSSPSRMLRAKAAAEEAILRELPEATIMKPAAIIGTEDRILNRWAHFARKYSFLPLIGNGSTKIQPVYVVDVAAAIVAALKDDGTSMGKVFELGGPEVFTVHELAELMYETIREWPRYVKVPLPIAKAVAMPREIFLKKVPFPLPTPDMFNFDEINALTVDTVVSDNALTFSDLGIVPHKLKGYPIEYLISYRKGGPQFGSTISERVSPESWP</sequence>
<dbReference type="Proteomes" id="UP001415857">
    <property type="component" value="Unassembled WGS sequence"/>
</dbReference>
<dbReference type="AlphaFoldDB" id="A0AAP0RTD3"/>
<comment type="caution">
    <text evidence="2">The sequence shown here is derived from an EMBL/GenBank/DDBJ whole genome shotgun (WGS) entry which is preliminary data.</text>
</comment>
<accession>A0AAP0RTD3</accession>
<dbReference type="PANTHER" id="PTHR12126">
    <property type="entry name" value="NADH-UBIQUINONE OXIDOREDUCTASE 39 KDA SUBUNIT-RELATED"/>
    <property type="match status" value="1"/>
</dbReference>
<gene>
    <name evidence="2" type="ORF">L1049_004443</name>
</gene>
<reference evidence="2 3" key="1">
    <citation type="journal article" date="2024" name="Plant J.">
        <title>Genome sequences and population genomics reveal climatic adaptation and genomic divergence between two closely related sweetgum species.</title>
        <authorList>
            <person name="Xu W.Q."/>
            <person name="Ren C.Q."/>
            <person name="Zhang X.Y."/>
            <person name="Comes H.P."/>
            <person name="Liu X.H."/>
            <person name="Li Y.G."/>
            <person name="Kettle C.J."/>
            <person name="Jalonen R."/>
            <person name="Gaisberger H."/>
            <person name="Ma Y.Z."/>
            <person name="Qiu Y.X."/>
        </authorList>
    </citation>
    <scope>NUCLEOTIDE SEQUENCE [LARGE SCALE GENOMIC DNA]</scope>
    <source>
        <strain evidence="2">Hangzhou</strain>
    </source>
</reference>
<dbReference type="PANTHER" id="PTHR12126:SF11">
    <property type="entry name" value="NADH DEHYDROGENASE [UBIQUINONE] 1 ALPHA SUBCOMPLEX SUBUNIT 9, MITOCHONDRIAL"/>
    <property type="match status" value="1"/>
</dbReference>
<dbReference type="InterPro" id="IPR001509">
    <property type="entry name" value="Epimerase_deHydtase"/>
</dbReference>
<dbReference type="SUPFAM" id="SSF51735">
    <property type="entry name" value="NAD(P)-binding Rossmann-fold domains"/>
    <property type="match status" value="1"/>
</dbReference>
<name>A0AAP0RTD3_LIQFO</name>
<dbReference type="GO" id="GO:0044877">
    <property type="term" value="F:protein-containing complex binding"/>
    <property type="evidence" value="ECO:0007669"/>
    <property type="project" value="TreeGrafter"/>
</dbReference>
<keyword evidence="3" id="KW-1185">Reference proteome</keyword>
<dbReference type="InterPro" id="IPR036291">
    <property type="entry name" value="NAD(P)-bd_dom_sf"/>
</dbReference>
<dbReference type="CDD" id="cd05271">
    <property type="entry name" value="NDUFA9_like_SDR_a"/>
    <property type="match status" value="1"/>
</dbReference>
<dbReference type="Gene3D" id="3.40.50.720">
    <property type="entry name" value="NAD(P)-binding Rossmann-like Domain"/>
    <property type="match status" value="1"/>
</dbReference>